<organism evidence="2 3">
    <name type="scientific">Saitoella complicata (strain BCRC 22490 / CBS 7301 / JCM 7358 / NBRC 10748 / NRRL Y-17804)</name>
    <dbReference type="NCBI Taxonomy" id="698492"/>
    <lineage>
        <taxon>Eukaryota</taxon>
        <taxon>Fungi</taxon>
        <taxon>Dikarya</taxon>
        <taxon>Ascomycota</taxon>
        <taxon>Taphrinomycotina</taxon>
        <taxon>Taphrinomycotina incertae sedis</taxon>
        <taxon>Saitoella</taxon>
    </lineage>
</organism>
<gene>
    <name evidence="2" type="ORF">G7K_2084-t1</name>
</gene>
<evidence type="ECO:0000256" key="1">
    <source>
        <dbReference type="SAM" id="MobiDB-lite"/>
    </source>
</evidence>
<reference evidence="2 3" key="3">
    <citation type="journal article" date="2015" name="Genome Announc.">
        <title>Draft Genome Sequence of the Archiascomycetous Yeast Saitoella complicata.</title>
        <authorList>
            <person name="Yamauchi K."/>
            <person name="Kondo S."/>
            <person name="Hamamoto M."/>
            <person name="Takahashi Y."/>
            <person name="Ogura Y."/>
            <person name="Hayashi T."/>
            <person name="Nishida H."/>
        </authorList>
    </citation>
    <scope>NUCLEOTIDE SEQUENCE [LARGE SCALE GENOMIC DNA]</scope>
    <source>
        <strain evidence="2 3">NRRL Y-17804</strain>
    </source>
</reference>
<proteinExistence type="predicted"/>
<evidence type="ECO:0000313" key="2">
    <source>
        <dbReference type="EMBL" id="GAO47888.1"/>
    </source>
</evidence>
<reference evidence="2 3" key="1">
    <citation type="journal article" date="2011" name="J. Gen. Appl. Microbiol.">
        <title>Draft genome sequencing of the enigmatic yeast Saitoella complicata.</title>
        <authorList>
            <person name="Nishida H."/>
            <person name="Hamamoto M."/>
            <person name="Sugiyama J."/>
        </authorList>
    </citation>
    <scope>NUCLEOTIDE SEQUENCE [LARGE SCALE GENOMIC DNA]</scope>
    <source>
        <strain evidence="2 3">NRRL Y-17804</strain>
    </source>
</reference>
<name>A0A0E9NDL5_SAICN</name>
<dbReference type="EMBL" id="BACD03000011">
    <property type="protein sequence ID" value="GAO47888.1"/>
    <property type="molecule type" value="Genomic_DNA"/>
</dbReference>
<reference evidence="2 3" key="2">
    <citation type="journal article" date="2014" name="J. Gen. Appl. Microbiol.">
        <title>The early diverging ascomycetous budding yeast Saitoella complicata has three histone deacetylases belonging to the Clr6, Hos2, and Rpd3 lineages.</title>
        <authorList>
            <person name="Nishida H."/>
            <person name="Matsumoto T."/>
            <person name="Kondo S."/>
            <person name="Hamamoto M."/>
            <person name="Yoshikawa H."/>
        </authorList>
    </citation>
    <scope>NUCLEOTIDE SEQUENCE [LARGE SCALE GENOMIC DNA]</scope>
    <source>
        <strain evidence="2 3">NRRL Y-17804</strain>
    </source>
</reference>
<comment type="caution">
    <text evidence="2">The sequence shown here is derived from an EMBL/GenBank/DDBJ whole genome shotgun (WGS) entry which is preliminary data.</text>
</comment>
<feature type="compositionally biased region" description="Low complexity" evidence="1">
    <location>
        <begin position="21"/>
        <end position="32"/>
    </location>
</feature>
<evidence type="ECO:0000313" key="3">
    <source>
        <dbReference type="Proteomes" id="UP000033140"/>
    </source>
</evidence>
<feature type="region of interest" description="Disordered" evidence="1">
    <location>
        <begin position="1"/>
        <end position="50"/>
    </location>
</feature>
<accession>A0A0E9NDL5</accession>
<keyword evidence="3" id="KW-1185">Reference proteome</keyword>
<sequence length="109" mass="12629">MTGKPQPSCNVVTPFAPNTPHPETTTTLCKTTSSIHPRQAEHIERTEGQGPYSGSCTYLLQRPISRLLETLLRKHNSLFLRSSWDNCLHRHYTFFQLLHQRQRTVSRTR</sequence>
<dbReference type="Proteomes" id="UP000033140">
    <property type="component" value="Unassembled WGS sequence"/>
</dbReference>
<dbReference type="AlphaFoldDB" id="A0A0E9NDL5"/>
<feature type="compositionally biased region" description="Basic and acidic residues" evidence="1">
    <location>
        <begin position="38"/>
        <end position="47"/>
    </location>
</feature>
<feature type="compositionally biased region" description="Polar residues" evidence="1">
    <location>
        <begin position="1"/>
        <end position="11"/>
    </location>
</feature>
<protein>
    <submittedName>
        <fullName evidence="2">Uncharacterized protein</fullName>
    </submittedName>
</protein>